<feature type="signal peptide" evidence="1">
    <location>
        <begin position="1"/>
        <end position="18"/>
    </location>
</feature>
<dbReference type="Proteomes" id="UP000717328">
    <property type="component" value="Unassembled WGS sequence"/>
</dbReference>
<protein>
    <submittedName>
        <fullName evidence="2">Uncharacterized protein</fullName>
    </submittedName>
</protein>
<dbReference type="OrthoDB" id="4584900at2759"/>
<evidence type="ECO:0000256" key="1">
    <source>
        <dbReference type="SAM" id="SignalP"/>
    </source>
</evidence>
<reference evidence="2" key="1">
    <citation type="submission" date="2021-02" db="EMBL/GenBank/DDBJ databases">
        <authorList>
            <person name="Nieuwenhuis M."/>
            <person name="Van De Peppel L.J.J."/>
        </authorList>
    </citation>
    <scope>NUCLEOTIDE SEQUENCE</scope>
    <source>
        <strain evidence="2">D49</strain>
    </source>
</reference>
<comment type="caution">
    <text evidence="2">The sequence shown here is derived from an EMBL/GenBank/DDBJ whole genome shotgun (WGS) entry which is preliminary data.</text>
</comment>
<accession>A0A9P7GLS9</accession>
<organism evidence="2 3">
    <name type="scientific">Sphagnurus paluster</name>
    <dbReference type="NCBI Taxonomy" id="117069"/>
    <lineage>
        <taxon>Eukaryota</taxon>
        <taxon>Fungi</taxon>
        <taxon>Dikarya</taxon>
        <taxon>Basidiomycota</taxon>
        <taxon>Agaricomycotina</taxon>
        <taxon>Agaricomycetes</taxon>
        <taxon>Agaricomycetidae</taxon>
        <taxon>Agaricales</taxon>
        <taxon>Tricholomatineae</taxon>
        <taxon>Lyophyllaceae</taxon>
        <taxon>Sphagnurus</taxon>
    </lineage>
</organism>
<feature type="chain" id="PRO_5040403733" evidence="1">
    <location>
        <begin position="19"/>
        <end position="91"/>
    </location>
</feature>
<keyword evidence="3" id="KW-1185">Reference proteome</keyword>
<dbReference type="EMBL" id="JABCKI010000135">
    <property type="protein sequence ID" value="KAG5652356.1"/>
    <property type="molecule type" value="Genomic_DNA"/>
</dbReference>
<gene>
    <name evidence="2" type="ORF">H0H81_005333</name>
</gene>
<evidence type="ECO:0000313" key="3">
    <source>
        <dbReference type="Proteomes" id="UP000717328"/>
    </source>
</evidence>
<reference evidence="2" key="2">
    <citation type="submission" date="2021-10" db="EMBL/GenBank/DDBJ databases">
        <title>Phylogenomics reveals ancestral predisposition of the termite-cultivated fungus Termitomyces towards a domesticated lifestyle.</title>
        <authorList>
            <person name="Auxier B."/>
            <person name="Grum-Grzhimaylo A."/>
            <person name="Cardenas M.E."/>
            <person name="Lodge J.D."/>
            <person name="Laessoe T."/>
            <person name="Pedersen O."/>
            <person name="Smith M.E."/>
            <person name="Kuyper T.W."/>
            <person name="Franco-Molano E.A."/>
            <person name="Baroni T.J."/>
            <person name="Aanen D.K."/>
        </authorList>
    </citation>
    <scope>NUCLEOTIDE SEQUENCE</scope>
    <source>
        <strain evidence="2">D49</strain>
    </source>
</reference>
<evidence type="ECO:0000313" key="2">
    <source>
        <dbReference type="EMBL" id="KAG5652356.1"/>
    </source>
</evidence>
<keyword evidence="1" id="KW-0732">Signal</keyword>
<dbReference type="AlphaFoldDB" id="A0A9P7GLS9"/>
<proteinExistence type="predicted"/>
<sequence>MLLRLLAVAALCFSGVFSAADRPETTRAVDLNPPKSVLDGRSFYNPVSQEFAREWTNAKRLASGLPLKPPTRMRGMHAPRAEPSGVVLWVA</sequence>
<name>A0A9P7GLS9_9AGAR</name>